<keyword evidence="1" id="KW-1133">Transmembrane helix</keyword>
<dbReference type="RefSeq" id="WP_133768262.1">
    <property type="nucleotide sequence ID" value="NZ_SNZR01000011.1"/>
</dbReference>
<gene>
    <name evidence="2" type="ORF">EV668_0498</name>
</gene>
<comment type="caution">
    <text evidence="2">The sequence shown here is derived from an EMBL/GenBank/DDBJ whole genome shotgun (WGS) entry which is preliminary data.</text>
</comment>
<dbReference type="AlphaFoldDB" id="A0A4R7C5R7"/>
<protein>
    <submittedName>
        <fullName evidence="2">Putative superfamily III holin-X</fullName>
    </submittedName>
</protein>
<dbReference type="EMBL" id="SNZR01000011">
    <property type="protein sequence ID" value="TDR93242.1"/>
    <property type="molecule type" value="Genomic_DNA"/>
</dbReference>
<reference evidence="2 3" key="1">
    <citation type="submission" date="2019-03" db="EMBL/GenBank/DDBJ databases">
        <title>Genomic Encyclopedia of Type Strains, Phase IV (KMG-IV): sequencing the most valuable type-strain genomes for metagenomic binning, comparative biology and taxonomic classification.</title>
        <authorList>
            <person name="Goeker M."/>
        </authorList>
    </citation>
    <scope>NUCLEOTIDE SEQUENCE [LARGE SCALE GENOMIC DNA]</scope>
    <source>
        <strain evidence="2 3">DSM 25903</strain>
    </source>
</reference>
<accession>A0A4R7C5R7</accession>
<keyword evidence="1" id="KW-0812">Transmembrane</keyword>
<dbReference type="Pfam" id="PF07332">
    <property type="entry name" value="Phage_holin_3_6"/>
    <property type="match status" value="1"/>
</dbReference>
<evidence type="ECO:0000313" key="3">
    <source>
        <dbReference type="Proteomes" id="UP000295122"/>
    </source>
</evidence>
<evidence type="ECO:0000313" key="2">
    <source>
        <dbReference type="EMBL" id="TDR93242.1"/>
    </source>
</evidence>
<keyword evidence="1" id="KW-0472">Membrane</keyword>
<name>A0A4R7C5R7_9HYPH</name>
<feature type="transmembrane region" description="Helical" evidence="1">
    <location>
        <begin position="78"/>
        <end position="98"/>
    </location>
</feature>
<dbReference type="Proteomes" id="UP000295122">
    <property type="component" value="Unassembled WGS sequence"/>
</dbReference>
<dbReference type="OrthoDB" id="7997969at2"/>
<keyword evidence="3" id="KW-1185">Reference proteome</keyword>
<evidence type="ECO:0000256" key="1">
    <source>
        <dbReference type="SAM" id="Phobius"/>
    </source>
</evidence>
<sequence>MAEPGPSLQDLVGAVFRDGASLARTELSLFKAEMASNATGFAKGAGMFLAASVFAVASLIWLTQALVYGLEIVTGSKWISALIVGGLLAVIALVLILIGRRYVSAASLTPARTARSVRRDADILSERAAP</sequence>
<organism evidence="2 3">
    <name type="scientific">Enterovirga rhinocerotis</name>
    <dbReference type="NCBI Taxonomy" id="1339210"/>
    <lineage>
        <taxon>Bacteria</taxon>
        <taxon>Pseudomonadati</taxon>
        <taxon>Pseudomonadota</taxon>
        <taxon>Alphaproteobacteria</taxon>
        <taxon>Hyphomicrobiales</taxon>
        <taxon>Methylobacteriaceae</taxon>
        <taxon>Enterovirga</taxon>
    </lineage>
</organism>
<proteinExistence type="predicted"/>
<dbReference type="InterPro" id="IPR009937">
    <property type="entry name" value="Phage_holin_3_6"/>
</dbReference>
<feature type="transmembrane region" description="Helical" evidence="1">
    <location>
        <begin position="44"/>
        <end position="66"/>
    </location>
</feature>